<keyword evidence="4" id="KW-1185">Reference proteome</keyword>
<evidence type="ECO:0000313" key="4">
    <source>
        <dbReference type="Proteomes" id="UP001291623"/>
    </source>
</evidence>
<dbReference type="EMBL" id="JAVYJV010000019">
    <property type="protein sequence ID" value="KAK4345911.1"/>
    <property type="molecule type" value="Genomic_DNA"/>
</dbReference>
<evidence type="ECO:0000256" key="2">
    <source>
        <dbReference type="SAM" id="SignalP"/>
    </source>
</evidence>
<name>A0AAE1V0B3_9SOLA</name>
<accession>A0AAE1V0B3</accession>
<feature type="chain" id="PRO_5042246346" evidence="2">
    <location>
        <begin position="34"/>
        <end position="96"/>
    </location>
</feature>
<gene>
    <name evidence="3" type="ORF">RND71_036087</name>
</gene>
<dbReference type="AlphaFoldDB" id="A0AAE1V0B3"/>
<feature type="signal peptide" evidence="2">
    <location>
        <begin position="1"/>
        <end position="33"/>
    </location>
</feature>
<dbReference type="Proteomes" id="UP001291623">
    <property type="component" value="Unassembled WGS sequence"/>
</dbReference>
<reference evidence="3" key="1">
    <citation type="submission" date="2023-12" db="EMBL/GenBank/DDBJ databases">
        <title>Genome assembly of Anisodus tanguticus.</title>
        <authorList>
            <person name="Wang Y.-J."/>
        </authorList>
    </citation>
    <scope>NUCLEOTIDE SEQUENCE</scope>
    <source>
        <strain evidence="3">KB-2021</strain>
        <tissue evidence="3">Leaf</tissue>
    </source>
</reference>
<evidence type="ECO:0000313" key="3">
    <source>
        <dbReference type="EMBL" id="KAK4345911.1"/>
    </source>
</evidence>
<comment type="caution">
    <text evidence="3">The sequence shown here is derived from an EMBL/GenBank/DDBJ whole genome shotgun (WGS) entry which is preliminary data.</text>
</comment>
<sequence>MTCGFSKKMLTSLAFLSLLLMGLLHFKAPFCGANIGNNGKFYRFKGDYSSSIKRVVKSHNRGGFFPRGKNNIPNMDEIFGDDKRKVRTGPNPLHNR</sequence>
<protein>
    <submittedName>
        <fullName evidence="3">Uncharacterized protein</fullName>
    </submittedName>
</protein>
<proteinExistence type="predicted"/>
<feature type="region of interest" description="Disordered" evidence="1">
    <location>
        <begin position="76"/>
        <end position="96"/>
    </location>
</feature>
<organism evidence="3 4">
    <name type="scientific">Anisodus tanguticus</name>
    <dbReference type="NCBI Taxonomy" id="243964"/>
    <lineage>
        <taxon>Eukaryota</taxon>
        <taxon>Viridiplantae</taxon>
        <taxon>Streptophyta</taxon>
        <taxon>Embryophyta</taxon>
        <taxon>Tracheophyta</taxon>
        <taxon>Spermatophyta</taxon>
        <taxon>Magnoliopsida</taxon>
        <taxon>eudicotyledons</taxon>
        <taxon>Gunneridae</taxon>
        <taxon>Pentapetalae</taxon>
        <taxon>asterids</taxon>
        <taxon>lamiids</taxon>
        <taxon>Solanales</taxon>
        <taxon>Solanaceae</taxon>
        <taxon>Solanoideae</taxon>
        <taxon>Hyoscyameae</taxon>
        <taxon>Anisodus</taxon>
    </lineage>
</organism>
<evidence type="ECO:0000256" key="1">
    <source>
        <dbReference type="SAM" id="MobiDB-lite"/>
    </source>
</evidence>
<keyword evidence="2" id="KW-0732">Signal</keyword>